<reference evidence="5 6" key="1">
    <citation type="submission" date="2017-12" db="EMBL/GenBank/DDBJ databases">
        <title>Genome Sequence of the Amphotericin B-resistant Candida duobushaemulonii strain, B09383.</title>
        <authorList>
            <person name="Chow N.A."/>
            <person name="Gade L."/>
            <person name="Batra D."/>
            <person name="Rowe L.A."/>
            <person name="Loparev V.N."/>
            <person name="Litvintseva A.P."/>
        </authorList>
    </citation>
    <scope>NUCLEOTIDE SEQUENCE [LARGE SCALE GENOMIC DNA]</scope>
    <source>
        <strain evidence="5 6">B09383</strain>
    </source>
</reference>
<dbReference type="GO" id="GO:0046982">
    <property type="term" value="F:protein heterodimerization activity"/>
    <property type="evidence" value="ECO:0007669"/>
    <property type="project" value="InterPro"/>
</dbReference>
<dbReference type="GeneID" id="37001600"/>
<dbReference type="AlphaFoldDB" id="A0A2V1A729"/>
<evidence type="ECO:0000256" key="4">
    <source>
        <dbReference type="ARBA" id="ARBA00023204"/>
    </source>
</evidence>
<dbReference type="EMBL" id="PKFP01000001">
    <property type="protein sequence ID" value="PVH13495.1"/>
    <property type="molecule type" value="Genomic_DNA"/>
</dbReference>
<evidence type="ECO:0000256" key="1">
    <source>
        <dbReference type="ARBA" id="ARBA00006612"/>
    </source>
</evidence>
<gene>
    <name evidence="5" type="ORF">CXQ87_001600</name>
</gene>
<dbReference type="VEuPathDB" id="FungiDB:CXQ87_001600"/>
<organism evidence="5 6">
    <name type="scientific">Candidozyma duobushaemuli</name>
    <dbReference type="NCBI Taxonomy" id="1231522"/>
    <lineage>
        <taxon>Eukaryota</taxon>
        <taxon>Fungi</taxon>
        <taxon>Dikarya</taxon>
        <taxon>Ascomycota</taxon>
        <taxon>Saccharomycotina</taxon>
        <taxon>Pichiomycetes</taxon>
        <taxon>Metschnikowiaceae</taxon>
        <taxon>Candidozyma</taxon>
    </lineage>
</organism>
<dbReference type="Pfam" id="PF15630">
    <property type="entry name" value="CENP-S"/>
    <property type="match status" value="1"/>
</dbReference>
<dbReference type="CDD" id="cd22919">
    <property type="entry name" value="HFD_CENP-S"/>
    <property type="match status" value="1"/>
</dbReference>
<accession>A0A2V1A729</accession>
<evidence type="ECO:0000313" key="5">
    <source>
        <dbReference type="EMBL" id="PVH13495.1"/>
    </source>
</evidence>
<dbReference type="PANTHER" id="PTHR22980">
    <property type="entry name" value="CORTISTATIN"/>
    <property type="match status" value="1"/>
</dbReference>
<dbReference type="GO" id="GO:0006281">
    <property type="term" value="P:DNA repair"/>
    <property type="evidence" value="ECO:0007669"/>
    <property type="project" value="UniProtKB-KW"/>
</dbReference>
<dbReference type="GO" id="GO:0031297">
    <property type="term" value="P:replication fork processing"/>
    <property type="evidence" value="ECO:0007669"/>
    <property type="project" value="TreeGrafter"/>
</dbReference>
<dbReference type="Proteomes" id="UP000244406">
    <property type="component" value="Unassembled WGS sequence"/>
</dbReference>
<protein>
    <recommendedName>
        <fullName evidence="7">MHF histone-fold complex subunit 1</fullName>
    </recommendedName>
</protein>
<proteinExistence type="inferred from homology"/>
<dbReference type="PANTHER" id="PTHR22980:SF0">
    <property type="entry name" value="CENTROMERE PROTEIN S"/>
    <property type="match status" value="1"/>
</dbReference>
<evidence type="ECO:0000256" key="3">
    <source>
        <dbReference type="ARBA" id="ARBA00023125"/>
    </source>
</evidence>
<evidence type="ECO:0000256" key="2">
    <source>
        <dbReference type="ARBA" id="ARBA00022763"/>
    </source>
</evidence>
<dbReference type="InterPro" id="IPR029003">
    <property type="entry name" value="CENP-S/Mhf1"/>
</dbReference>
<name>A0A2V1A729_9ASCO</name>
<dbReference type="GO" id="GO:0000712">
    <property type="term" value="P:resolution of meiotic recombination intermediates"/>
    <property type="evidence" value="ECO:0007669"/>
    <property type="project" value="TreeGrafter"/>
</dbReference>
<dbReference type="GO" id="GO:0071821">
    <property type="term" value="C:FANCM-MHF complex"/>
    <property type="evidence" value="ECO:0007669"/>
    <property type="project" value="InterPro"/>
</dbReference>
<dbReference type="GO" id="GO:0003682">
    <property type="term" value="F:chromatin binding"/>
    <property type="evidence" value="ECO:0007669"/>
    <property type="project" value="TreeGrafter"/>
</dbReference>
<comment type="caution">
    <text evidence="5">The sequence shown here is derived from an EMBL/GenBank/DDBJ whole genome shotgun (WGS) entry which is preliminary data.</text>
</comment>
<evidence type="ECO:0008006" key="7">
    <source>
        <dbReference type="Google" id="ProtNLM"/>
    </source>
</evidence>
<dbReference type="Gene3D" id="1.10.20.10">
    <property type="entry name" value="Histone, subunit A"/>
    <property type="match status" value="1"/>
</dbReference>
<dbReference type="RefSeq" id="XP_025334435.1">
    <property type="nucleotide sequence ID" value="XM_025480135.1"/>
</dbReference>
<keyword evidence="6" id="KW-1185">Reference proteome</keyword>
<keyword evidence="3" id="KW-0238">DNA-binding</keyword>
<keyword evidence="4" id="KW-0234">DNA repair</keyword>
<sequence>MSDQEQTNAWNIHHHILPVPAIMEDLEAQLKASVYLSVAKMVEEQTGELSVSASPSFIASLVEIVYNQIVSLGTDLELFADHAGRNVINSSDMYMVTRKNDTLTNALKEYEKSRNDKS</sequence>
<dbReference type="InterPro" id="IPR009072">
    <property type="entry name" value="Histone-fold"/>
</dbReference>
<dbReference type="GO" id="GO:0003677">
    <property type="term" value="F:DNA binding"/>
    <property type="evidence" value="ECO:0007669"/>
    <property type="project" value="UniProtKB-KW"/>
</dbReference>
<comment type="similarity">
    <text evidence="1">Belongs to the TAF9 family. CENP-S/MHF1 subfamily.</text>
</comment>
<evidence type="ECO:0000313" key="6">
    <source>
        <dbReference type="Proteomes" id="UP000244406"/>
    </source>
</evidence>
<dbReference type="SUPFAM" id="SSF47113">
    <property type="entry name" value="Histone-fold"/>
    <property type="match status" value="1"/>
</dbReference>
<keyword evidence="2" id="KW-0227">DNA damage</keyword>